<dbReference type="PANTHER" id="PTHR11638">
    <property type="entry name" value="ATP-DEPENDENT CLP PROTEASE"/>
    <property type="match status" value="1"/>
</dbReference>
<dbReference type="InterPro" id="IPR028299">
    <property type="entry name" value="ClpA/B_CS2"/>
</dbReference>
<dbReference type="AlphaFoldDB" id="A0A7W2QZA2"/>
<dbReference type="Gene3D" id="3.40.50.300">
    <property type="entry name" value="P-loop containing nucleotide triphosphate hydrolases"/>
    <property type="match status" value="3"/>
</dbReference>
<dbReference type="InterPro" id="IPR017730">
    <property type="entry name" value="Chaperonin_ClpB"/>
</dbReference>
<dbReference type="InterPro" id="IPR003593">
    <property type="entry name" value="AAA+_ATPase"/>
</dbReference>
<dbReference type="InterPro" id="IPR050130">
    <property type="entry name" value="ClpA_ClpB"/>
</dbReference>
<comment type="subunit">
    <text evidence="14">Homohexamer; The oligomerization is ATP-dependent.</text>
</comment>
<dbReference type="EMBL" id="JACGDA010000013">
    <property type="protein sequence ID" value="MBA6147655.1"/>
    <property type="molecule type" value="Genomic_DNA"/>
</dbReference>
<proteinExistence type="inferred from homology"/>
<feature type="coiled-coil region" evidence="14">
    <location>
        <begin position="412"/>
        <end position="492"/>
    </location>
</feature>
<dbReference type="InterPro" id="IPR003959">
    <property type="entry name" value="ATPase_AAA_core"/>
</dbReference>
<protein>
    <recommendedName>
        <fullName evidence="3 14">Chaperone protein ClpB</fullName>
    </recommendedName>
</protein>
<dbReference type="PRINTS" id="PR00300">
    <property type="entry name" value="CLPPROTEASEA"/>
</dbReference>
<evidence type="ECO:0000256" key="7">
    <source>
        <dbReference type="ARBA" id="ARBA00022840"/>
    </source>
</evidence>
<dbReference type="GO" id="GO:0042026">
    <property type="term" value="P:protein refolding"/>
    <property type="evidence" value="ECO:0007669"/>
    <property type="project" value="UniProtKB-UniRule"/>
</dbReference>
<dbReference type="EMBL" id="JACGCX010000013">
    <property type="protein sequence ID" value="MBA6099112.1"/>
    <property type="molecule type" value="Genomic_DNA"/>
</dbReference>
<evidence type="ECO:0000313" key="16">
    <source>
        <dbReference type="EMBL" id="MBA6099112.1"/>
    </source>
</evidence>
<evidence type="ECO:0000256" key="10">
    <source>
        <dbReference type="ARBA" id="ARBA00023186"/>
    </source>
</evidence>
<dbReference type="FunFam" id="3.40.50.300:FF:000025">
    <property type="entry name" value="ATP-dependent Clp protease subunit"/>
    <property type="match status" value="1"/>
</dbReference>
<organism evidence="18 21">
    <name type="scientific">Pseudomonas juntendi</name>
    <dbReference type="NCBI Taxonomy" id="2666183"/>
    <lineage>
        <taxon>Bacteria</taxon>
        <taxon>Pseudomonadati</taxon>
        <taxon>Pseudomonadota</taxon>
        <taxon>Gammaproteobacteria</taxon>
        <taxon>Pseudomonadales</taxon>
        <taxon>Pseudomonadaceae</taxon>
        <taxon>Pseudomonas</taxon>
    </lineage>
</organism>
<keyword evidence="6 13" id="KW-0547">Nucleotide-binding</keyword>
<evidence type="ECO:0000313" key="19">
    <source>
        <dbReference type="EMBL" id="WEA21204.1"/>
    </source>
</evidence>
<dbReference type="GO" id="GO:0016887">
    <property type="term" value="F:ATP hydrolysis activity"/>
    <property type="evidence" value="ECO:0007669"/>
    <property type="project" value="InterPro"/>
</dbReference>
<dbReference type="GO" id="GO:0042802">
    <property type="term" value="F:identical protein binding"/>
    <property type="evidence" value="ECO:0007669"/>
    <property type="project" value="UniProtKB-ARBA"/>
</dbReference>
<evidence type="ECO:0000256" key="13">
    <source>
        <dbReference type="RuleBase" id="RU004432"/>
    </source>
</evidence>
<comment type="function">
    <text evidence="14">Part of a stress-induced multi-chaperone system, it is involved in the recovery of the cell from heat-induced damage, in cooperation with DnaK, DnaJ and GrpE.</text>
</comment>
<dbReference type="FunFam" id="3.40.50.300:FF:000120">
    <property type="entry name" value="ATP-dependent chaperone ClpB"/>
    <property type="match status" value="1"/>
</dbReference>
<dbReference type="GO" id="GO:0005829">
    <property type="term" value="C:cytosol"/>
    <property type="evidence" value="ECO:0007669"/>
    <property type="project" value="UniProtKB-ARBA"/>
</dbReference>
<dbReference type="SUPFAM" id="SSF81923">
    <property type="entry name" value="Double Clp-N motif"/>
    <property type="match status" value="1"/>
</dbReference>
<evidence type="ECO:0000313" key="17">
    <source>
        <dbReference type="EMBL" id="MBA6141338.1"/>
    </source>
</evidence>
<dbReference type="FunFam" id="1.10.8.60:FF:000017">
    <property type="entry name" value="ATP-dependent chaperone ClpB"/>
    <property type="match status" value="1"/>
</dbReference>
<evidence type="ECO:0000256" key="12">
    <source>
        <dbReference type="PROSITE-ProRule" id="PRU01251"/>
    </source>
</evidence>
<dbReference type="PROSITE" id="PS00870">
    <property type="entry name" value="CLPAB_1"/>
    <property type="match status" value="1"/>
</dbReference>
<evidence type="ECO:0000256" key="8">
    <source>
        <dbReference type="ARBA" id="ARBA00023016"/>
    </source>
</evidence>
<keyword evidence="7 13" id="KW-0067">ATP-binding</keyword>
<dbReference type="FunFam" id="3.40.50.300:FF:000010">
    <property type="entry name" value="Chaperone clpB 1, putative"/>
    <property type="match status" value="1"/>
</dbReference>
<dbReference type="Pfam" id="PF07724">
    <property type="entry name" value="AAA_2"/>
    <property type="match status" value="1"/>
</dbReference>
<evidence type="ECO:0000259" key="15">
    <source>
        <dbReference type="PROSITE" id="PS51903"/>
    </source>
</evidence>
<dbReference type="Proteomes" id="UP000577346">
    <property type="component" value="Unassembled WGS sequence"/>
</dbReference>
<dbReference type="Pfam" id="PF02861">
    <property type="entry name" value="Clp_N"/>
    <property type="match status" value="1"/>
</dbReference>
<sequence>MRIDRLTSKLQLAISDAQSLAVGMDHPAIEPVHLLQALLEQQGGSIKPLLMQVGFDINSLRQALVKELDQLPKIQNPTGDVNMSQDLARLLNQADRLAQQKGDQFISSELVLLAAMDENSKLGKLLLSQGVSKKALENAINNLRGGAAVNDANAEESRQALDKYTVDLTKRAEEGKLDPVIGRDDEIRRTVQVLQRRTKNNPVLIGEPGVGKTAIAEGLAQRIINGEVPDGLKGKRLLALDMGALIAGAKYRGEFEERLKGLLNELSKQEGQIILFIDELHTMVGAGKGEGAMDAGNMLKPALARGELHCVGATTLNEYRQFIEKDAALERRFQKVLVEEPSEEDTIAILRGLKERYEVHHKVAITDGAIIAAAKLSHRYITDRQLPDKAIDLIDEAASRIRMEIDSKPEVLDRLDRRLIQLKVESQALKKEEDEAAKKRLEKLTEEIERLEREYSDLEEIWASEKAEVQGSAQIQQKIEQARQELEAARRKGDLSRMAELQYGVIPDLERSLQMVDQHGKTENQLLRNKVTEEEIAEVVSKWTGIPVSKMLEGEREKLLKMEALLHQRVIGQGEAVTAVANAVRRSRAGLSDPNRPSGSFLFLGPTGVGKTELCKALAEFLFDTEEAMVRIDMSEFMEKHSVARLIGAPPGYVGYEEGGYLTEAVRRKPYSVVLLDEVEKAHPDVFNVLLQVLEDGRLTDSHGRTVDFRNTVIVMTSNLGSAQIQELVGDREAQRAAVMDAVGAHFRPEFINRIDEVVVFEPLGREQIAGITEIQLGRLRSRLLERELSLSLSPEALDKLIAVGYDPVYGARPLKRAIQRWIENPLAQLILAGKFMPGTAITAKVEGDEIVFG</sequence>
<dbReference type="PROSITE" id="PS00871">
    <property type="entry name" value="CLPAB_2"/>
    <property type="match status" value="1"/>
</dbReference>
<dbReference type="NCBIfam" id="NF008118">
    <property type="entry name" value="PRK10865.1"/>
    <property type="match status" value="1"/>
</dbReference>
<dbReference type="InterPro" id="IPR019489">
    <property type="entry name" value="Clp_ATPase_C"/>
</dbReference>
<dbReference type="EMBL" id="JACGCZ010000003">
    <property type="protein sequence ID" value="MBA6141338.1"/>
    <property type="molecule type" value="Genomic_DNA"/>
</dbReference>
<evidence type="ECO:0000256" key="3">
    <source>
        <dbReference type="ARBA" id="ARBA00017574"/>
    </source>
</evidence>
<keyword evidence="9 14" id="KW-0175">Coiled coil</keyword>
<keyword evidence="10 13" id="KW-0143">Chaperone</keyword>
<dbReference type="FunFam" id="1.10.1780.10:FF:000003">
    <property type="entry name" value="ATP-dependent chaperone ClpB"/>
    <property type="match status" value="1"/>
</dbReference>
<dbReference type="Pfam" id="PF00004">
    <property type="entry name" value="AAA"/>
    <property type="match status" value="1"/>
</dbReference>
<dbReference type="EMBL" id="CP118677">
    <property type="protein sequence ID" value="WEA21204.1"/>
    <property type="molecule type" value="Genomic_DNA"/>
</dbReference>
<evidence type="ECO:0000313" key="18">
    <source>
        <dbReference type="EMBL" id="MBA6147655.1"/>
    </source>
</evidence>
<dbReference type="PROSITE" id="PS51903">
    <property type="entry name" value="CLP_R"/>
    <property type="match status" value="1"/>
</dbReference>
<evidence type="ECO:0000256" key="6">
    <source>
        <dbReference type="ARBA" id="ARBA00022741"/>
    </source>
</evidence>
<dbReference type="Gene3D" id="1.10.1780.10">
    <property type="entry name" value="Clp, N-terminal domain"/>
    <property type="match status" value="1"/>
</dbReference>
<evidence type="ECO:0000256" key="2">
    <source>
        <dbReference type="ARBA" id="ARBA00008675"/>
    </source>
</evidence>
<dbReference type="Proteomes" id="UP000590738">
    <property type="component" value="Unassembled WGS sequence"/>
</dbReference>
<evidence type="ECO:0000313" key="20">
    <source>
        <dbReference type="Proteomes" id="UP000545074"/>
    </source>
</evidence>
<dbReference type="Proteomes" id="UP000545074">
    <property type="component" value="Unassembled WGS sequence"/>
</dbReference>
<dbReference type="CDD" id="cd00009">
    <property type="entry name" value="AAA"/>
    <property type="match status" value="1"/>
</dbReference>
<dbReference type="Pfam" id="PF10431">
    <property type="entry name" value="ClpB_D2-small"/>
    <property type="match status" value="1"/>
</dbReference>
<dbReference type="InterPro" id="IPR041546">
    <property type="entry name" value="ClpA/ClpB_AAA_lid"/>
</dbReference>
<dbReference type="Proteomes" id="UP001217631">
    <property type="component" value="Chromosome"/>
</dbReference>
<reference evidence="20 21" key="1">
    <citation type="submission" date="2020-07" db="EMBL/GenBank/DDBJ databases">
        <title>Diversity of carbapenemase encoding genes among Pseudomonas putida group clinical isolates in a tertiary Brazilian hospital.</title>
        <authorList>
            <person name="Alberto-Lei F."/>
            <person name="Nodari C.S."/>
            <person name="Streling A.P."/>
            <person name="Paulino J.T."/>
            <person name="Bessa-Neto F.O."/>
            <person name="Cayo R."/>
            <person name="Gales A.C."/>
        </authorList>
    </citation>
    <scope>NUCLEOTIDE SEQUENCE [LARGE SCALE GENOMIC DNA]</scope>
    <source>
        <strain evidence="18 21">11213</strain>
        <strain evidence="17 22">12273</strain>
        <strain evidence="16 20">12815</strain>
    </source>
</reference>
<name>A0A7W2QZA2_9PSED</name>
<evidence type="ECO:0000256" key="14">
    <source>
        <dbReference type="RuleBase" id="RU362034"/>
    </source>
</evidence>
<dbReference type="GO" id="GO:0005524">
    <property type="term" value="F:ATP binding"/>
    <property type="evidence" value="ECO:0007669"/>
    <property type="project" value="UniProtKB-UniRule"/>
</dbReference>
<gene>
    <name evidence="14 18" type="primary">clpB</name>
    <name evidence="17" type="ORF">H4B97_02425</name>
    <name evidence="18" type="ORF">H4C15_09040</name>
    <name evidence="16" type="ORF">H4C80_18570</name>
    <name evidence="19" type="ORF">PWA60_03095</name>
</gene>
<evidence type="ECO:0000313" key="22">
    <source>
        <dbReference type="Proteomes" id="UP000590738"/>
    </source>
</evidence>
<evidence type="ECO:0000256" key="1">
    <source>
        <dbReference type="ARBA" id="ARBA00004496"/>
    </source>
</evidence>
<comment type="subunit">
    <text evidence="11">Homohexamer. The oligomerization is ATP-dependent.</text>
</comment>
<evidence type="ECO:0000256" key="4">
    <source>
        <dbReference type="ARBA" id="ARBA00022490"/>
    </source>
</evidence>
<dbReference type="Pfam" id="PF17871">
    <property type="entry name" value="AAA_lid_9"/>
    <property type="match status" value="1"/>
</dbReference>
<accession>A0A7W2QZA2</accession>
<dbReference type="SMART" id="SM00382">
    <property type="entry name" value="AAA"/>
    <property type="match status" value="2"/>
</dbReference>
<dbReference type="SUPFAM" id="SSF52540">
    <property type="entry name" value="P-loop containing nucleoside triphosphate hydrolases"/>
    <property type="match status" value="2"/>
</dbReference>
<evidence type="ECO:0000256" key="11">
    <source>
        <dbReference type="ARBA" id="ARBA00026057"/>
    </source>
</evidence>
<evidence type="ECO:0000313" key="21">
    <source>
        <dbReference type="Proteomes" id="UP000577346"/>
    </source>
</evidence>
<dbReference type="InterPro" id="IPR036628">
    <property type="entry name" value="Clp_N_dom_sf"/>
</dbReference>
<reference evidence="19" key="2">
    <citation type="submission" date="2023-02" db="EMBL/GenBank/DDBJ databases">
        <title>tmexCD-toprJ-like cluster.</title>
        <authorList>
            <person name="Gao X."/>
            <person name="Wang C."/>
            <person name="Liu J."/>
        </authorList>
    </citation>
    <scope>NUCLEOTIDE SEQUENCE</scope>
    <source>
        <strain evidence="19">GDW21C697WI</strain>
    </source>
</reference>
<dbReference type="SMART" id="SM01086">
    <property type="entry name" value="ClpB_D2-small"/>
    <property type="match status" value="1"/>
</dbReference>
<dbReference type="Gene3D" id="1.10.8.60">
    <property type="match status" value="1"/>
</dbReference>
<dbReference type="GeneID" id="72418542"/>
<dbReference type="InterPro" id="IPR001270">
    <property type="entry name" value="ClpA/B"/>
</dbReference>
<keyword evidence="5 12" id="KW-0677">Repeat</keyword>
<dbReference type="InterPro" id="IPR018368">
    <property type="entry name" value="ClpA/B_CS1"/>
</dbReference>
<dbReference type="GO" id="GO:0034605">
    <property type="term" value="P:cellular response to heat"/>
    <property type="evidence" value="ECO:0007669"/>
    <property type="project" value="TreeGrafter"/>
</dbReference>
<feature type="domain" description="Clp R" evidence="15">
    <location>
        <begin position="3"/>
        <end position="146"/>
    </location>
</feature>
<dbReference type="NCBIfam" id="TIGR03346">
    <property type="entry name" value="chaperone_ClpB"/>
    <property type="match status" value="1"/>
</dbReference>
<dbReference type="PANTHER" id="PTHR11638:SF18">
    <property type="entry name" value="HEAT SHOCK PROTEIN 104"/>
    <property type="match status" value="1"/>
</dbReference>
<evidence type="ECO:0000256" key="5">
    <source>
        <dbReference type="ARBA" id="ARBA00022737"/>
    </source>
</evidence>
<dbReference type="InterPro" id="IPR004176">
    <property type="entry name" value="Clp_R_N"/>
</dbReference>
<keyword evidence="4 14" id="KW-0963">Cytoplasm</keyword>
<comment type="subcellular location">
    <subcellularLocation>
        <location evidence="1 14">Cytoplasm</location>
    </subcellularLocation>
</comment>
<dbReference type="CDD" id="cd19499">
    <property type="entry name" value="RecA-like_ClpB_Hsp104-like"/>
    <property type="match status" value="1"/>
</dbReference>
<keyword evidence="8 14" id="KW-0346">Stress response</keyword>
<dbReference type="InterPro" id="IPR027417">
    <property type="entry name" value="P-loop_NTPase"/>
</dbReference>
<evidence type="ECO:0000256" key="9">
    <source>
        <dbReference type="ARBA" id="ARBA00023054"/>
    </source>
</evidence>
<dbReference type="RefSeq" id="WP_009683005.1">
    <property type="nucleotide sequence ID" value="NZ_BLJG01000046.1"/>
</dbReference>
<comment type="similarity">
    <text evidence="2 13">Belongs to the ClpA/ClpB family.</text>
</comment>